<dbReference type="EMBL" id="JAPDHZ010000003">
    <property type="protein sequence ID" value="MDG0791639.1"/>
    <property type="molecule type" value="Genomic_DNA"/>
</dbReference>
<dbReference type="Proteomes" id="UP001153387">
    <property type="component" value="Unassembled WGS sequence"/>
</dbReference>
<accession>A0A9X4KG52</accession>
<dbReference type="RefSeq" id="WP_277565499.1">
    <property type="nucleotide sequence ID" value="NZ_JAPDHZ010000003.1"/>
</dbReference>
<reference evidence="2 3" key="1">
    <citation type="submission" date="2022-10" db="EMBL/GenBank/DDBJ databases">
        <title>Comparative genomic analysis of Cohnella hashimotonis sp. nov., isolated from the International Space Station.</title>
        <authorList>
            <person name="Simpson A."/>
            <person name="Venkateswaran K."/>
        </authorList>
    </citation>
    <scope>NUCLEOTIDE SEQUENCE [LARGE SCALE GENOMIC DNA]</scope>
    <source>
        <strain evidence="2 3">DSM 18997</strain>
    </source>
</reference>
<evidence type="ECO:0000259" key="1">
    <source>
        <dbReference type="Pfam" id="PF04754"/>
    </source>
</evidence>
<dbReference type="InterPro" id="IPR006842">
    <property type="entry name" value="Transposase_31"/>
</dbReference>
<gene>
    <name evidence="2" type="ORF">OMP38_12715</name>
</gene>
<organism evidence="2 3">
    <name type="scientific">Cohnella ginsengisoli</name>
    <dbReference type="NCBI Taxonomy" id="425004"/>
    <lineage>
        <taxon>Bacteria</taxon>
        <taxon>Bacillati</taxon>
        <taxon>Bacillota</taxon>
        <taxon>Bacilli</taxon>
        <taxon>Bacillales</taxon>
        <taxon>Paenibacillaceae</taxon>
        <taxon>Cohnella</taxon>
    </lineage>
</organism>
<dbReference type="AlphaFoldDB" id="A0A9X4KG52"/>
<dbReference type="Pfam" id="PF04754">
    <property type="entry name" value="Transposase_31"/>
    <property type="match status" value="1"/>
</dbReference>
<evidence type="ECO:0000313" key="2">
    <source>
        <dbReference type="EMBL" id="MDG0791639.1"/>
    </source>
</evidence>
<protein>
    <submittedName>
        <fullName evidence="2">Rpn family recombination-promoting nuclease/putative transposase</fullName>
    </submittedName>
</protein>
<evidence type="ECO:0000313" key="3">
    <source>
        <dbReference type="Proteomes" id="UP001153387"/>
    </source>
</evidence>
<comment type="caution">
    <text evidence="2">The sequence shown here is derived from an EMBL/GenBank/DDBJ whole genome shotgun (WGS) entry which is preliminary data.</text>
</comment>
<proteinExistence type="predicted"/>
<keyword evidence="3" id="KW-1185">Reference proteome</keyword>
<name>A0A9X4KG52_9BACL</name>
<sequence length="209" mass="24405">MAPHDEAFKKLLQTFFKEFIQLFFPELDEWIDYSHSRLLMQELLVDIVGAEARQLDLLMETKLKGQDAYILFHLEPQSYRDPKFVERMYIYFSRLFEKYRTAHKLIVPIAIFTGDGMKNEPDTLSMALPWLEILRFRMLKLELGQQDWRRFIGSDNPVAAALLAKMGYNKKRPTQSETCLFVDAAPHEGQAGQCTTGTRPVHSRFILRA</sequence>
<feature type="domain" description="Transposase (putative) YhgA-like" evidence="1">
    <location>
        <begin position="3"/>
        <end position="115"/>
    </location>
</feature>